<dbReference type="InterPro" id="IPR036259">
    <property type="entry name" value="MFS_trans_sf"/>
</dbReference>
<dbReference type="RefSeq" id="XP_007827608.1">
    <property type="nucleotide sequence ID" value="XM_007829417.1"/>
</dbReference>
<dbReference type="KEGG" id="pfy:PFICI_00836"/>
<dbReference type="OrthoDB" id="6770063at2759"/>
<dbReference type="PROSITE" id="PS00216">
    <property type="entry name" value="SUGAR_TRANSPORT_1"/>
    <property type="match status" value="1"/>
</dbReference>
<dbReference type="GO" id="GO:0022857">
    <property type="term" value="F:transmembrane transporter activity"/>
    <property type="evidence" value="ECO:0007669"/>
    <property type="project" value="InterPro"/>
</dbReference>
<feature type="transmembrane region" description="Helical" evidence="5">
    <location>
        <begin position="93"/>
        <end position="113"/>
    </location>
</feature>
<keyword evidence="2 5" id="KW-0812">Transmembrane</keyword>
<dbReference type="HOGENOM" id="CLU_008455_1_3_1"/>
<dbReference type="CDD" id="cd17323">
    <property type="entry name" value="MFS_Tpo1_MDR_like"/>
    <property type="match status" value="1"/>
</dbReference>
<dbReference type="GO" id="GO:0140115">
    <property type="term" value="P:export across plasma membrane"/>
    <property type="evidence" value="ECO:0007669"/>
    <property type="project" value="UniProtKB-ARBA"/>
</dbReference>
<proteinExistence type="predicted"/>
<dbReference type="PANTHER" id="PTHR23502">
    <property type="entry name" value="MAJOR FACILITATOR SUPERFAMILY"/>
    <property type="match status" value="1"/>
</dbReference>
<dbReference type="AlphaFoldDB" id="W3XLR8"/>
<dbReference type="Pfam" id="PF07690">
    <property type="entry name" value="MFS_1"/>
    <property type="match status" value="1"/>
</dbReference>
<dbReference type="GO" id="GO:0042908">
    <property type="term" value="P:xenobiotic transport"/>
    <property type="evidence" value="ECO:0007669"/>
    <property type="project" value="UniProtKB-ARBA"/>
</dbReference>
<evidence type="ECO:0000313" key="7">
    <source>
        <dbReference type="EMBL" id="ETS87008.1"/>
    </source>
</evidence>
<reference evidence="8" key="1">
    <citation type="journal article" date="2015" name="BMC Genomics">
        <title>Genomic and transcriptomic analysis of the endophytic fungus Pestalotiopsis fici reveals its lifestyle and high potential for synthesis of natural products.</title>
        <authorList>
            <person name="Wang X."/>
            <person name="Zhang X."/>
            <person name="Liu L."/>
            <person name="Xiang M."/>
            <person name="Wang W."/>
            <person name="Sun X."/>
            <person name="Che Y."/>
            <person name="Guo L."/>
            <person name="Liu G."/>
            <person name="Guo L."/>
            <person name="Wang C."/>
            <person name="Yin W.B."/>
            <person name="Stadler M."/>
            <person name="Zhang X."/>
            <person name="Liu X."/>
        </authorList>
    </citation>
    <scope>NUCLEOTIDE SEQUENCE [LARGE SCALE GENOMIC DNA]</scope>
    <source>
        <strain evidence="8">W106-1 / CGMCC3.15140</strain>
    </source>
</reference>
<organism evidence="7 8">
    <name type="scientific">Pestalotiopsis fici (strain W106-1 / CGMCC3.15140)</name>
    <dbReference type="NCBI Taxonomy" id="1229662"/>
    <lineage>
        <taxon>Eukaryota</taxon>
        <taxon>Fungi</taxon>
        <taxon>Dikarya</taxon>
        <taxon>Ascomycota</taxon>
        <taxon>Pezizomycotina</taxon>
        <taxon>Sordariomycetes</taxon>
        <taxon>Xylariomycetidae</taxon>
        <taxon>Amphisphaeriales</taxon>
        <taxon>Sporocadaceae</taxon>
        <taxon>Pestalotiopsis</taxon>
    </lineage>
</organism>
<dbReference type="OMA" id="FPECYEQ"/>
<name>W3XLR8_PESFW</name>
<dbReference type="InterPro" id="IPR011701">
    <property type="entry name" value="MFS"/>
</dbReference>
<feature type="transmembrane region" description="Helical" evidence="5">
    <location>
        <begin position="209"/>
        <end position="229"/>
    </location>
</feature>
<feature type="transmembrane region" description="Helical" evidence="5">
    <location>
        <begin position="282"/>
        <end position="309"/>
    </location>
</feature>
<evidence type="ECO:0000256" key="3">
    <source>
        <dbReference type="ARBA" id="ARBA00022989"/>
    </source>
</evidence>
<feature type="transmembrane region" description="Helical" evidence="5">
    <location>
        <begin position="362"/>
        <end position="382"/>
    </location>
</feature>
<comment type="subcellular location">
    <subcellularLocation>
        <location evidence="1">Membrane</location>
        <topology evidence="1">Multi-pass membrane protein</topology>
    </subcellularLocation>
</comment>
<sequence>MAVQDIDKSPAGPALLTPVEGEKQDETTVSLLVTWDGDDDAQHPFNWPQLRKWAITILLSNGGLVTLMSGAMLAPALHSISQDLETDEEETQIFLSIFILAFAFGPMVLSPLAEVFGRRPVWLLGSCFYVLWNTVAGFSKTPGLMIASRILSGLGASVEFAITQPVLSDCWKPDERGKSFSIATFIPLLGPAIGPIIGGAVTQSIGWRWTFWILSIYDGILIFVGIFVLQETYEPILLAKKAARLRKDTGKSYFIDAESLSLTAKLSRSLSRPFRLLFTQPILQVIAIFLAYNFGILYIVLSTFATLWIQRYGQTESQSGLHYIAIVIGYTIAAQVGSRVMDRLWAYLKAKHGDDTAPEYRVPLMVPGAILIPLGLFIYGWTAERHEYYHWIVPDIGIGIFGCGIILNTQAMQAYVVEAYRKYVASAFAAAQFLRSVAGFAFPIFAPSMYRNLGYGWGNTILALTFVVIGWPAPFLLWKYGAKLRAMGKPQW</sequence>
<evidence type="ECO:0000256" key="2">
    <source>
        <dbReference type="ARBA" id="ARBA00022692"/>
    </source>
</evidence>
<feature type="transmembrane region" description="Helical" evidence="5">
    <location>
        <begin position="179"/>
        <end position="197"/>
    </location>
</feature>
<dbReference type="InParanoid" id="W3XLR8"/>
<feature type="transmembrane region" description="Helical" evidence="5">
    <location>
        <begin position="388"/>
        <end position="411"/>
    </location>
</feature>
<keyword evidence="3 5" id="KW-1133">Transmembrane helix</keyword>
<evidence type="ECO:0000313" key="8">
    <source>
        <dbReference type="Proteomes" id="UP000030651"/>
    </source>
</evidence>
<feature type="transmembrane region" description="Helical" evidence="5">
    <location>
        <begin position="457"/>
        <end position="478"/>
    </location>
</feature>
<feature type="transmembrane region" description="Helical" evidence="5">
    <location>
        <begin position="53"/>
        <end position="73"/>
    </location>
</feature>
<dbReference type="GO" id="GO:0016020">
    <property type="term" value="C:membrane"/>
    <property type="evidence" value="ECO:0007669"/>
    <property type="project" value="UniProtKB-SubCell"/>
</dbReference>
<dbReference type="InterPro" id="IPR005829">
    <property type="entry name" value="Sugar_transporter_CS"/>
</dbReference>
<evidence type="ECO:0000256" key="5">
    <source>
        <dbReference type="SAM" id="Phobius"/>
    </source>
</evidence>
<evidence type="ECO:0000259" key="6">
    <source>
        <dbReference type="PROSITE" id="PS50850"/>
    </source>
</evidence>
<keyword evidence="4 5" id="KW-0472">Membrane</keyword>
<gene>
    <name evidence="7" type="ORF">PFICI_00836</name>
</gene>
<dbReference type="Proteomes" id="UP000030651">
    <property type="component" value="Unassembled WGS sequence"/>
</dbReference>
<dbReference type="GeneID" id="19265849"/>
<dbReference type="InterPro" id="IPR020846">
    <property type="entry name" value="MFS_dom"/>
</dbReference>
<dbReference type="PANTHER" id="PTHR23502:SF60">
    <property type="entry name" value="MAJOR FACILITATOR SUPERFAMILY (MFS) PROFILE DOMAIN-CONTAINING PROTEIN-RELATED"/>
    <property type="match status" value="1"/>
</dbReference>
<feature type="transmembrane region" description="Helical" evidence="5">
    <location>
        <begin position="321"/>
        <end position="341"/>
    </location>
</feature>
<dbReference type="EMBL" id="KI912109">
    <property type="protein sequence ID" value="ETS87008.1"/>
    <property type="molecule type" value="Genomic_DNA"/>
</dbReference>
<dbReference type="Gene3D" id="1.20.1250.20">
    <property type="entry name" value="MFS general substrate transporter like domains"/>
    <property type="match status" value="1"/>
</dbReference>
<feature type="domain" description="Major facilitator superfamily (MFS) profile" evidence="6">
    <location>
        <begin position="55"/>
        <end position="482"/>
    </location>
</feature>
<dbReference type="eggNOG" id="KOG0255">
    <property type="taxonomic scope" value="Eukaryota"/>
</dbReference>
<evidence type="ECO:0000256" key="4">
    <source>
        <dbReference type="ARBA" id="ARBA00023136"/>
    </source>
</evidence>
<dbReference type="SUPFAM" id="SSF103473">
    <property type="entry name" value="MFS general substrate transporter"/>
    <property type="match status" value="1"/>
</dbReference>
<dbReference type="PROSITE" id="PS50850">
    <property type="entry name" value="MFS"/>
    <property type="match status" value="1"/>
</dbReference>
<accession>W3XLR8</accession>
<protein>
    <recommendedName>
        <fullName evidence="6">Major facilitator superfamily (MFS) profile domain-containing protein</fullName>
    </recommendedName>
</protein>
<feature type="transmembrane region" description="Helical" evidence="5">
    <location>
        <begin position="423"/>
        <end position="445"/>
    </location>
</feature>
<keyword evidence="8" id="KW-1185">Reference proteome</keyword>
<dbReference type="FunFam" id="1.20.1250.20:FF:000011">
    <property type="entry name" value="MFS multidrug transporter, putative"/>
    <property type="match status" value="1"/>
</dbReference>
<evidence type="ECO:0000256" key="1">
    <source>
        <dbReference type="ARBA" id="ARBA00004141"/>
    </source>
</evidence>